<feature type="domain" description="Response regulatory" evidence="2">
    <location>
        <begin position="11"/>
        <end position="136"/>
    </location>
</feature>
<evidence type="ECO:0000313" key="3">
    <source>
        <dbReference type="EMBL" id="CAE6789061.1"/>
    </source>
</evidence>
<dbReference type="Gene3D" id="3.40.50.2300">
    <property type="match status" value="1"/>
</dbReference>
<sequence>MAIPNLVKPIEILLVEDNPGDVRLTIEALKEAKVINHLTVLKDGVEALAFLRRQAPYSAAPHPHLILLDLNLPRMDGREVLAAIKADDSLKHIPVVILTTSQDEQDVLKSYNLHANCYISKPVDLDQFVRVVRSIEDFWLGIVVLPASQPGGT</sequence>
<dbReference type="CDD" id="cd17557">
    <property type="entry name" value="REC_Rcp-like"/>
    <property type="match status" value="1"/>
</dbReference>
<dbReference type="InterPro" id="IPR011006">
    <property type="entry name" value="CheY-like_superfamily"/>
</dbReference>
<dbReference type="EMBL" id="CAJNBJ010000018">
    <property type="protein sequence ID" value="CAE6789061.1"/>
    <property type="molecule type" value="Genomic_DNA"/>
</dbReference>
<dbReference type="SUPFAM" id="SSF52172">
    <property type="entry name" value="CheY-like"/>
    <property type="match status" value="1"/>
</dbReference>
<dbReference type="Pfam" id="PF00072">
    <property type="entry name" value="Response_reg"/>
    <property type="match status" value="1"/>
</dbReference>
<dbReference type="SMART" id="SM00448">
    <property type="entry name" value="REC"/>
    <property type="match status" value="1"/>
</dbReference>
<keyword evidence="4" id="KW-1185">Reference proteome</keyword>
<dbReference type="RefSeq" id="WP_213043829.1">
    <property type="nucleotide sequence ID" value="NZ_CAJNBJ010000018.1"/>
</dbReference>
<dbReference type="PANTHER" id="PTHR44520:SF2">
    <property type="entry name" value="RESPONSE REGULATOR RCP1"/>
    <property type="match status" value="1"/>
</dbReference>
<protein>
    <submittedName>
        <fullName evidence="3">Response regulator Rcp1</fullName>
    </submittedName>
</protein>
<evidence type="ECO:0000256" key="1">
    <source>
        <dbReference type="PROSITE-ProRule" id="PRU00169"/>
    </source>
</evidence>
<dbReference type="PANTHER" id="PTHR44520">
    <property type="entry name" value="RESPONSE REGULATOR RCP1-RELATED"/>
    <property type="match status" value="1"/>
</dbReference>
<gene>
    <name evidence="3" type="primary">rcp</name>
    <name evidence="3" type="ORF">NSPZN2_50253</name>
</gene>
<feature type="modified residue" description="4-aspartylphosphate" evidence="1">
    <location>
        <position position="69"/>
    </location>
</feature>
<accession>A0ABN7M783</accession>
<keyword evidence="1" id="KW-0597">Phosphoprotein</keyword>
<dbReference type="PROSITE" id="PS50110">
    <property type="entry name" value="RESPONSE_REGULATORY"/>
    <property type="match status" value="1"/>
</dbReference>
<reference evidence="3 4" key="1">
    <citation type="submission" date="2021-02" db="EMBL/GenBank/DDBJ databases">
        <authorList>
            <person name="Han P."/>
        </authorList>
    </citation>
    <scope>NUCLEOTIDE SEQUENCE [LARGE SCALE GENOMIC DNA]</scope>
    <source>
        <strain evidence="3">Candidatus Nitrospira sp. ZN2</strain>
    </source>
</reference>
<comment type="caution">
    <text evidence="3">The sequence shown here is derived from an EMBL/GenBank/DDBJ whole genome shotgun (WGS) entry which is preliminary data.</text>
</comment>
<evidence type="ECO:0000259" key="2">
    <source>
        <dbReference type="PROSITE" id="PS50110"/>
    </source>
</evidence>
<dbReference type="InterPro" id="IPR001789">
    <property type="entry name" value="Sig_transdc_resp-reg_receiver"/>
</dbReference>
<dbReference type="Proteomes" id="UP000675880">
    <property type="component" value="Unassembled WGS sequence"/>
</dbReference>
<dbReference type="InterPro" id="IPR052893">
    <property type="entry name" value="TCS_response_regulator"/>
</dbReference>
<proteinExistence type="predicted"/>
<name>A0ABN7M783_9BACT</name>
<evidence type="ECO:0000313" key="4">
    <source>
        <dbReference type="Proteomes" id="UP000675880"/>
    </source>
</evidence>
<organism evidence="3 4">
    <name type="scientific">Nitrospira defluvii</name>
    <dbReference type="NCBI Taxonomy" id="330214"/>
    <lineage>
        <taxon>Bacteria</taxon>
        <taxon>Pseudomonadati</taxon>
        <taxon>Nitrospirota</taxon>
        <taxon>Nitrospiria</taxon>
        <taxon>Nitrospirales</taxon>
        <taxon>Nitrospiraceae</taxon>
        <taxon>Nitrospira</taxon>
    </lineage>
</organism>